<comment type="caution">
    <text evidence="1">The sequence shown here is derived from an EMBL/GenBank/DDBJ whole genome shotgun (WGS) entry which is preliminary data.</text>
</comment>
<keyword evidence="2" id="KW-1185">Reference proteome</keyword>
<dbReference type="Proteomes" id="UP000430272">
    <property type="component" value="Unassembled WGS sequence"/>
</dbReference>
<evidence type="ECO:0000313" key="1">
    <source>
        <dbReference type="EMBL" id="MXO53632.1"/>
    </source>
</evidence>
<gene>
    <name evidence="1" type="ORF">GRI47_06360</name>
</gene>
<protein>
    <submittedName>
        <fullName evidence="1">Uncharacterized protein</fullName>
    </submittedName>
</protein>
<dbReference type="RefSeq" id="WP_160660463.1">
    <property type="nucleotide sequence ID" value="NZ_BAABDV010000001.1"/>
</dbReference>
<accession>A0A844Y9H0</accession>
<name>A0A844Y9H0_9SPHN</name>
<reference evidence="1 2" key="1">
    <citation type="submission" date="2019-12" db="EMBL/GenBank/DDBJ databases">
        <title>Genomic-based taxomic classification of the family Erythrobacteraceae.</title>
        <authorList>
            <person name="Xu L."/>
        </authorList>
    </citation>
    <scope>NUCLEOTIDE SEQUENCE [LARGE SCALE GENOMIC DNA]</scope>
    <source>
        <strain evidence="1 2">JCM 17468</strain>
    </source>
</reference>
<dbReference type="EMBL" id="WTYD01000001">
    <property type="protein sequence ID" value="MXO53632.1"/>
    <property type="molecule type" value="Genomic_DNA"/>
</dbReference>
<dbReference type="AlphaFoldDB" id="A0A844Y9H0"/>
<proteinExistence type="predicted"/>
<sequence>MTTERTSDPLALDVLAPDALAADYLDGKADRIEAMVAPDRVQPHSRKLPNEAELSEAKFAARQLRVAADEIRGGFHLPVDTGGTQDGASA</sequence>
<organism evidence="1 2">
    <name type="scientific">Qipengyuania pelagi</name>
    <dbReference type="NCBI Taxonomy" id="994320"/>
    <lineage>
        <taxon>Bacteria</taxon>
        <taxon>Pseudomonadati</taxon>
        <taxon>Pseudomonadota</taxon>
        <taxon>Alphaproteobacteria</taxon>
        <taxon>Sphingomonadales</taxon>
        <taxon>Erythrobacteraceae</taxon>
        <taxon>Qipengyuania</taxon>
    </lineage>
</organism>
<evidence type="ECO:0000313" key="2">
    <source>
        <dbReference type="Proteomes" id="UP000430272"/>
    </source>
</evidence>